<name>A0A1H9CR82_9GAMM</name>
<reference evidence="3" key="1">
    <citation type="submission" date="2016-10" db="EMBL/GenBank/DDBJ databases">
        <authorList>
            <person name="Varghese N."/>
            <person name="Submissions S."/>
        </authorList>
    </citation>
    <scope>NUCLEOTIDE SEQUENCE [LARGE SCALE GENOMIC DNA]</scope>
    <source>
        <strain evidence="3">DSM 18887</strain>
    </source>
</reference>
<dbReference type="AlphaFoldDB" id="A0A1H9CR82"/>
<proteinExistence type="predicted"/>
<evidence type="ECO:0000313" key="2">
    <source>
        <dbReference type="EMBL" id="SEQ03736.1"/>
    </source>
</evidence>
<dbReference type="Proteomes" id="UP000198749">
    <property type="component" value="Unassembled WGS sequence"/>
</dbReference>
<dbReference type="EMBL" id="FOGB01000001">
    <property type="protein sequence ID" value="SEQ03736.1"/>
    <property type="molecule type" value="Genomic_DNA"/>
</dbReference>
<evidence type="ECO:0000256" key="1">
    <source>
        <dbReference type="SAM" id="MobiDB-lite"/>
    </source>
</evidence>
<sequence>MLVFVSHSDNSEGQHNNKATESVAQEQAHMNSVLKDQNDFIAFLKGSGVPLKQTWTPQQCSQAALAWLVDQNDVIRTQFAVTVAELQDNTPVMQPEVKEALSILLDN</sequence>
<evidence type="ECO:0000313" key="3">
    <source>
        <dbReference type="Proteomes" id="UP000198749"/>
    </source>
</evidence>
<accession>A0A1H9CR82</accession>
<gene>
    <name evidence="2" type="ORF">SAMN03080615_00122</name>
</gene>
<protein>
    <submittedName>
        <fullName evidence="2">Uncharacterized protein</fullName>
    </submittedName>
</protein>
<organism evidence="2 3">
    <name type="scientific">Amphritea atlantica</name>
    <dbReference type="NCBI Taxonomy" id="355243"/>
    <lineage>
        <taxon>Bacteria</taxon>
        <taxon>Pseudomonadati</taxon>
        <taxon>Pseudomonadota</taxon>
        <taxon>Gammaproteobacteria</taxon>
        <taxon>Oceanospirillales</taxon>
        <taxon>Oceanospirillaceae</taxon>
        <taxon>Amphritea</taxon>
    </lineage>
</organism>
<feature type="region of interest" description="Disordered" evidence="1">
    <location>
        <begin position="1"/>
        <end position="26"/>
    </location>
</feature>
<dbReference type="OrthoDB" id="6169664at2"/>
<keyword evidence="3" id="KW-1185">Reference proteome</keyword>
<dbReference type="STRING" id="355243.SAMN03080615_00122"/>
<feature type="compositionally biased region" description="Polar residues" evidence="1">
    <location>
        <begin position="7"/>
        <end position="26"/>
    </location>
</feature>
<dbReference type="RefSeq" id="WP_091352561.1">
    <property type="nucleotide sequence ID" value="NZ_AP025284.1"/>
</dbReference>